<protein>
    <submittedName>
        <fullName evidence="1">Uncharacterized protein</fullName>
    </submittedName>
</protein>
<dbReference type="Pfam" id="PF19459">
    <property type="entry name" value="DUF5996"/>
    <property type="match status" value="1"/>
</dbReference>
<reference evidence="1 2" key="1">
    <citation type="submission" date="2016-10" db="EMBL/GenBank/DDBJ databases">
        <authorList>
            <person name="de Groot N.N."/>
        </authorList>
    </citation>
    <scope>NUCLEOTIDE SEQUENCE [LARGE SCALE GENOMIC DNA]</scope>
    <source>
        <strain evidence="1 2">DSM 23126</strain>
    </source>
</reference>
<accession>A0A1H2WDF7</accession>
<organism evidence="1 2">
    <name type="scientific">Marinococcus luteus</name>
    <dbReference type="NCBI Taxonomy" id="1122204"/>
    <lineage>
        <taxon>Bacteria</taxon>
        <taxon>Bacillati</taxon>
        <taxon>Bacillota</taxon>
        <taxon>Bacilli</taxon>
        <taxon>Bacillales</taxon>
        <taxon>Bacillaceae</taxon>
        <taxon>Marinococcus</taxon>
    </lineage>
</organism>
<keyword evidence="2" id="KW-1185">Reference proteome</keyword>
<dbReference type="RefSeq" id="WP_091615320.1">
    <property type="nucleotide sequence ID" value="NZ_FNNC01000005.1"/>
</dbReference>
<sequence length="299" mass="35182">MEIISFQEWKETKLTLQLLSQILGKIRLETAPQEPQWEHVMLEVTRNGFSTGMLLKDRKAFELEIDIRHSRLLVAVEGDAETRKLEDGTSIQTYYEWIFSCLHQAGVHVHIHPRPQEMPVTIWFPEDQVHKRYDAEVAMKGLKMMQAAYQEELAFIGPLRCRKIKPGLFWGTFDVSTLIVESIPEPFPEDKTIEKAAFDEQFIEFGFWPGDDNTARPAFFVLPYPFRQKDLNSPALEPEEAYYDQNASEYFLPLTNDFDEKAIQRFFHSTFALLHAELEWRDREYFYRPLLMKKPPTIK</sequence>
<proteinExistence type="predicted"/>
<dbReference type="STRING" id="1122204.SAMN05421781_2366"/>
<evidence type="ECO:0000313" key="1">
    <source>
        <dbReference type="EMBL" id="SDW78294.1"/>
    </source>
</evidence>
<dbReference type="Proteomes" id="UP000199488">
    <property type="component" value="Unassembled WGS sequence"/>
</dbReference>
<dbReference type="AlphaFoldDB" id="A0A1H2WDF7"/>
<name>A0A1H2WDF7_9BACI</name>
<dbReference type="InterPro" id="IPR046038">
    <property type="entry name" value="DUF5996"/>
</dbReference>
<evidence type="ECO:0000313" key="2">
    <source>
        <dbReference type="Proteomes" id="UP000199488"/>
    </source>
</evidence>
<gene>
    <name evidence="1" type="ORF">SAMN05421781_2366</name>
</gene>
<dbReference type="OrthoDB" id="9800945at2"/>
<dbReference type="EMBL" id="FNNC01000005">
    <property type="protein sequence ID" value="SDW78294.1"/>
    <property type="molecule type" value="Genomic_DNA"/>
</dbReference>